<dbReference type="CDD" id="cd06260">
    <property type="entry name" value="DUF820-like"/>
    <property type="match status" value="1"/>
</dbReference>
<dbReference type="Pfam" id="PF05685">
    <property type="entry name" value="Uma2"/>
    <property type="match status" value="1"/>
</dbReference>
<dbReference type="SUPFAM" id="SSF52980">
    <property type="entry name" value="Restriction endonuclease-like"/>
    <property type="match status" value="1"/>
</dbReference>
<dbReference type="InterPro" id="IPR012296">
    <property type="entry name" value="Nuclease_put_TT1808"/>
</dbReference>
<evidence type="ECO:0000313" key="3">
    <source>
        <dbReference type="Proteomes" id="UP000326344"/>
    </source>
</evidence>
<feature type="domain" description="Putative restriction endonuclease" evidence="1">
    <location>
        <begin position="14"/>
        <end position="89"/>
    </location>
</feature>
<evidence type="ECO:0000313" key="2">
    <source>
        <dbReference type="EMBL" id="KAA9347842.1"/>
    </source>
</evidence>
<dbReference type="PANTHER" id="PTHR36558:SF1">
    <property type="entry name" value="RESTRICTION ENDONUCLEASE DOMAIN-CONTAINING PROTEIN-RELATED"/>
    <property type="match status" value="1"/>
</dbReference>
<gene>
    <name evidence="2" type="ORF">F0P93_24750</name>
</gene>
<dbReference type="Gene3D" id="3.90.1570.10">
    <property type="entry name" value="tt1808, chain A"/>
    <property type="match status" value="1"/>
</dbReference>
<sequence length="90" mass="9988">MRQAVNKNYYTVGEYVALEQESNVKHEYIDGVIYNMSGGTPAHSLIANNIGSELRRAMRNKPCRAYNSDLALAISESQYVYPDASVICGP</sequence>
<dbReference type="PANTHER" id="PTHR36558">
    <property type="entry name" value="GLR1098 PROTEIN"/>
    <property type="match status" value="1"/>
</dbReference>
<dbReference type="GO" id="GO:0004519">
    <property type="term" value="F:endonuclease activity"/>
    <property type="evidence" value="ECO:0007669"/>
    <property type="project" value="UniProtKB-KW"/>
</dbReference>
<dbReference type="EMBL" id="VTWS01000007">
    <property type="protein sequence ID" value="KAA9347842.1"/>
    <property type="molecule type" value="Genomic_DNA"/>
</dbReference>
<dbReference type="InterPro" id="IPR011335">
    <property type="entry name" value="Restrct_endonuc-II-like"/>
</dbReference>
<accession>A0A5N1J8P6</accession>
<organism evidence="2 3">
    <name type="scientific">Larkinella humicola</name>
    <dbReference type="NCBI Taxonomy" id="2607654"/>
    <lineage>
        <taxon>Bacteria</taxon>
        <taxon>Pseudomonadati</taxon>
        <taxon>Bacteroidota</taxon>
        <taxon>Cytophagia</taxon>
        <taxon>Cytophagales</taxon>
        <taxon>Spirosomataceae</taxon>
        <taxon>Larkinella</taxon>
    </lineage>
</organism>
<name>A0A5N1J8P6_9BACT</name>
<evidence type="ECO:0000259" key="1">
    <source>
        <dbReference type="Pfam" id="PF05685"/>
    </source>
</evidence>
<keyword evidence="2" id="KW-0378">Hydrolase</keyword>
<keyword evidence="2" id="KW-0255">Endonuclease</keyword>
<comment type="caution">
    <text evidence="2">The sequence shown here is derived from an EMBL/GenBank/DDBJ whole genome shotgun (WGS) entry which is preliminary data.</text>
</comment>
<protein>
    <submittedName>
        <fullName evidence="2">Uma2 family endonuclease</fullName>
    </submittedName>
</protein>
<reference evidence="2 3" key="1">
    <citation type="submission" date="2019-09" db="EMBL/GenBank/DDBJ databases">
        <title>Genome Sequence of Larkinella sp MA1.</title>
        <authorList>
            <person name="Srinivasan S."/>
        </authorList>
    </citation>
    <scope>NUCLEOTIDE SEQUENCE [LARGE SCALE GENOMIC DNA]</scope>
    <source>
        <strain evidence="2 3">MA1</strain>
    </source>
</reference>
<keyword evidence="3" id="KW-1185">Reference proteome</keyword>
<dbReference type="InterPro" id="IPR008538">
    <property type="entry name" value="Uma2"/>
</dbReference>
<proteinExistence type="predicted"/>
<dbReference type="Proteomes" id="UP000326344">
    <property type="component" value="Unassembled WGS sequence"/>
</dbReference>
<keyword evidence="2" id="KW-0540">Nuclease</keyword>
<dbReference type="AlphaFoldDB" id="A0A5N1J8P6"/>